<feature type="domain" description="SsuA/THI5-like" evidence="13">
    <location>
        <begin position="42"/>
        <end position="248"/>
    </location>
</feature>
<reference evidence="14" key="1">
    <citation type="submission" date="2019-02" db="EMBL/GenBank/DDBJ databases">
        <authorList>
            <person name="Gruber-Vodicka R. H."/>
            <person name="Seah K. B. B."/>
        </authorList>
    </citation>
    <scope>NUCLEOTIDE SEQUENCE</scope>
    <source>
        <strain evidence="14">BECK_S313</strain>
    </source>
</reference>
<dbReference type="GO" id="GO:0016740">
    <property type="term" value="F:transferase activity"/>
    <property type="evidence" value="ECO:0007669"/>
    <property type="project" value="UniProtKB-KW"/>
</dbReference>
<evidence type="ECO:0000313" key="14">
    <source>
        <dbReference type="EMBL" id="VFK14395.1"/>
    </source>
</evidence>
<dbReference type="EMBL" id="CAADFK010000061">
    <property type="protein sequence ID" value="VFK14395.1"/>
    <property type="molecule type" value="Genomic_DNA"/>
</dbReference>
<keyword evidence="5" id="KW-0808">Transferase</keyword>
<comment type="similarity">
    <text evidence="3">Belongs to the NMT1/THI5 family.</text>
</comment>
<evidence type="ECO:0000256" key="10">
    <source>
        <dbReference type="ARBA" id="ARBA00033171"/>
    </source>
</evidence>
<dbReference type="PANTHER" id="PTHR31528:SF1">
    <property type="entry name" value="4-AMINO-5-HYDROXYMETHYL-2-METHYLPYRIMIDINE PHOSPHATE SYNTHASE THI11-RELATED"/>
    <property type="match status" value="1"/>
</dbReference>
<keyword evidence="6" id="KW-0479">Metal-binding</keyword>
<accession>A0A450WBK7</accession>
<evidence type="ECO:0000256" key="3">
    <source>
        <dbReference type="ARBA" id="ARBA00009406"/>
    </source>
</evidence>
<feature type="signal peptide" evidence="12">
    <location>
        <begin position="1"/>
        <end position="21"/>
    </location>
</feature>
<proteinExistence type="inferred from homology"/>
<comment type="pathway">
    <text evidence="2">Cofactor biosynthesis; thiamine diphosphate biosynthesis.</text>
</comment>
<dbReference type="PANTHER" id="PTHR31528">
    <property type="entry name" value="4-AMINO-5-HYDROXYMETHYL-2-METHYLPYRIMIDINE PHOSPHATE SYNTHASE THI11-RELATED"/>
    <property type="match status" value="1"/>
</dbReference>
<dbReference type="GO" id="GO:0046872">
    <property type="term" value="F:metal ion binding"/>
    <property type="evidence" value="ECO:0007669"/>
    <property type="project" value="UniProtKB-KW"/>
</dbReference>
<evidence type="ECO:0000256" key="1">
    <source>
        <dbReference type="ARBA" id="ARBA00003469"/>
    </source>
</evidence>
<dbReference type="GO" id="GO:0009228">
    <property type="term" value="P:thiamine biosynthetic process"/>
    <property type="evidence" value="ECO:0007669"/>
    <property type="project" value="UniProtKB-KW"/>
</dbReference>
<evidence type="ECO:0000256" key="9">
    <source>
        <dbReference type="ARBA" id="ARBA00023004"/>
    </source>
</evidence>
<feature type="chain" id="PRO_5019436564" description="Thiamine pyrimidine synthase" evidence="12">
    <location>
        <begin position="22"/>
        <end position="327"/>
    </location>
</feature>
<keyword evidence="9" id="KW-0408">Iron</keyword>
<comment type="catalytic activity">
    <reaction evidence="11">
        <text>N(6)-(pyridoxal phosphate)-L-lysyl-[4-amino-5-hydroxymethyl-2-methylpyrimidine phosphate synthase] + L-histidyl-[4-amino-5-hydroxymethyl-2-methylpyrimidine phosphate synthase] + 2 Fe(3+) + 4 H2O = L-lysyl-[4-amino-5-hydroxymethyl-2-methylpyrimidine phosphate synthase] + (2S)-2-amino-5-hydroxy-4-oxopentanoyl-[4-amino-5-hydroxymethyl-2-methylpyrimidine phosphate synthase] + 4-amino-2-methyl-5-(phosphooxymethyl)pyrimidine + 3-oxopropanoate + 2 Fe(2+) + 2 H(+)</text>
        <dbReference type="Rhea" id="RHEA:65756"/>
        <dbReference type="Rhea" id="RHEA-COMP:16892"/>
        <dbReference type="Rhea" id="RHEA-COMP:16893"/>
        <dbReference type="Rhea" id="RHEA-COMP:16894"/>
        <dbReference type="Rhea" id="RHEA-COMP:16895"/>
        <dbReference type="ChEBI" id="CHEBI:15377"/>
        <dbReference type="ChEBI" id="CHEBI:15378"/>
        <dbReference type="ChEBI" id="CHEBI:29033"/>
        <dbReference type="ChEBI" id="CHEBI:29034"/>
        <dbReference type="ChEBI" id="CHEBI:29969"/>
        <dbReference type="ChEBI" id="CHEBI:29979"/>
        <dbReference type="ChEBI" id="CHEBI:33190"/>
        <dbReference type="ChEBI" id="CHEBI:58354"/>
        <dbReference type="ChEBI" id="CHEBI:143915"/>
        <dbReference type="ChEBI" id="CHEBI:157692"/>
    </reaction>
    <physiologicalReaction direction="left-to-right" evidence="11">
        <dbReference type="Rhea" id="RHEA:65757"/>
    </physiologicalReaction>
</comment>
<keyword evidence="8" id="KW-0784">Thiamine biosynthesis</keyword>
<dbReference type="InterPro" id="IPR027939">
    <property type="entry name" value="NMT1/THI5"/>
</dbReference>
<sequence>MRLFQLFLVSVLIGLSNNAISSEQLNKISVRFPIPIIEAGQTTFYVSQDKGYYAEEGLDVKFEMGSKELNPVKMVASEQDDFAILGGPDTLLVARSKGHPLKAIAVIHRNSNFPCLITLKSSDITKLEQLQGKKIGFFYGHISTDVLRNLLRKNKIKYTEVDVGFDYAQLIAGRIDAEWAFTVTAGLELPAKEVDINFISPADYEISTHGYTIFATEKTIRERSDIVLRFVRASLKGVKYTLDNPESALQSLIKRAPKLNKELNLKRQLAYNEVTSNTDEFPLGYMDETMFQSTYDRLVEEDVIEKSFDVKSAYTVKFLEKIHGISF</sequence>
<evidence type="ECO:0000256" key="4">
    <source>
        <dbReference type="ARBA" id="ARBA00011738"/>
    </source>
</evidence>
<evidence type="ECO:0000256" key="2">
    <source>
        <dbReference type="ARBA" id="ARBA00004948"/>
    </source>
</evidence>
<evidence type="ECO:0000256" key="7">
    <source>
        <dbReference type="ARBA" id="ARBA00022898"/>
    </source>
</evidence>
<dbReference type="Gene3D" id="3.40.190.10">
    <property type="entry name" value="Periplasmic binding protein-like II"/>
    <property type="match status" value="2"/>
</dbReference>
<dbReference type="InterPro" id="IPR015168">
    <property type="entry name" value="SsuA/THI5"/>
</dbReference>
<evidence type="ECO:0000259" key="13">
    <source>
        <dbReference type="Pfam" id="PF09084"/>
    </source>
</evidence>
<evidence type="ECO:0000256" key="6">
    <source>
        <dbReference type="ARBA" id="ARBA00022723"/>
    </source>
</evidence>
<gene>
    <name evidence="14" type="ORF">BECKLPF1236B_GA0070989_10615</name>
</gene>
<evidence type="ECO:0000256" key="12">
    <source>
        <dbReference type="SAM" id="SignalP"/>
    </source>
</evidence>
<dbReference type="SUPFAM" id="SSF53850">
    <property type="entry name" value="Periplasmic binding protein-like II"/>
    <property type="match status" value="1"/>
</dbReference>
<organism evidence="14">
    <name type="scientific">Candidatus Kentrum sp. LPFa</name>
    <dbReference type="NCBI Taxonomy" id="2126335"/>
    <lineage>
        <taxon>Bacteria</taxon>
        <taxon>Pseudomonadati</taxon>
        <taxon>Pseudomonadota</taxon>
        <taxon>Gammaproteobacteria</taxon>
        <taxon>Candidatus Kentrum</taxon>
    </lineage>
</organism>
<dbReference type="AlphaFoldDB" id="A0A450WBK7"/>
<comment type="function">
    <text evidence="1">Responsible for the formation of the pyrimidine heterocycle in the thiamine biosynthesis pathway. Catalyzes the formation of hydroxymethylpyrimidine phosphate (HMP-P) from histidine and pyridoxal phosphate (PLP). The protein uses PLP and the active site histidine to form HMP-P, generating an inactive enzyme. The enzyme can only undergo a single turnover, which suggests it is a suicide enzyme.</text>
</comment>
<name>A0A450WBK7_9GAMM</name>
<keyword evidence="12" id="KW-0732">Signal</keyword>
<comment type="subunit">
    <text evidence="4">Homodimer.</text>
</comment>
<dbReference type="Pfam" id="PF09084">
    <property type="entry name" value="NMT1"/>
    <property type="match status" value="1"/>
</dbReference>
<protein>
    <recommendedName>
        <fullName evidence="10">Thiamine pyrimidine synthase</fullName>
    </recommendedName>
</protein>
<keyword evidence="7" id="KW-0663">Pyridoxal phosphate</keyword>
<evidence type="ECO:0000256" key="11">
    <source>
        <dbReference type="ARBA" id="ARBA00048179"/>
    </source>
</evidence>
<evidence type="ECO:0000256" key="5">
    <source>
        <dbReference type="ARBA" id="ARBA00022679"/>
    </source>
</evidence>
<evidence type="ECO:0000256" key="8">
    <source>
        <dbReference type="ARBA" id="ARBA00022977"/>
    </source>
</evidence>